<evidence type="ECO:0000256" key="5">
    <source>
        <dbReference type="ARBA" id="ARBA00022723"/>
    </source>
</evidence>
<dbReference type="InterPro" id="IPR001932">
    <property type="entry name" value="PPM-type_phosphatase-like_dom"/>
</dbReference>
<evidence type="ECO:0000256" key="9">
    <source>
        <dbReference type="ARBA" id="ARBA00048832"/>
    </source>
</evidence>
<dbReference type="PANTHER" id="PTHR13832:SF565">
    <property type="entry name" value="AT28366P-RELATED"/>
    <property type="match status" value="1"/>
</dbReference>
<keyword evidence="5" id="KW-0479">Metal-binding</keyword>
<comment type="cofactor">
    <cofactor evidence="1">
        <name>Mn(2+)</name>
        <dbReference type="ChEBI" id="CHEBI:29035"/>
    </cofactor>
</comment>
<name>A0A286UBM7_9AGAM</name>
<organism evidence="13 14">
    <name type="scientific">Pyrrhoderma noxium</name>
    <dbReference type="NCBI Taxonomy" id="2282107"/>
    <lineage>
        <taxon>Eukaryota</taxon>
        <taxon>Fungi</taxon>
        <taxon>Dikarya</taxon>
        <taxon>Basidiomycota</taxon>
        <taxon>Agaricomycotina</taxon>
        <taxon>Agaricomycetes</taxon>
        <taxon>Hymenochaetales</taxon>
        <taxon>Hymenochaetaceae</taxon>
        <taxon>Pyrrhoderma</taxon>
    </lineage>
</organism>
<dbReference type="OrthoDB" id="10264738at2759"/>
<dbReference type="FunCoup" id="A0A286UBM7">
    <property type="interactions" value="832"/>
</dbReference>
<evidence type="ECO:0000256" key="3">
    <source>
        <dbReference type="ARBA" id="ARBA00006702"/>
    </source>
</evidence>
<sequence length="532" mass="58246">MGQTLSTPDTEKHVKSGADNKLMYGLCEMQGWRISMEDAHAIELSLDSTSDGENAFFAVYDGHGGGSIARFSGENVHKRLISEDAYKSKQWDDALKNAFLGTDEDIRADTRFFRDPSGCTAVAALVTHDGRIFVANAGDSRSVISVKGEVKPLSFDHKPLNEIELRRIRNAGGHVEYGRVNGNLALSRAIGDFAFKKNQQLPPEEQMITANPDIVEHKLTEEDEFFVLACDGIWDCLTSQQVVDIIRMQVAQRKELSEIAEYICDHCLAPDTTSGAGIGCDNMTIMIVALLGGRTKEEWYDWIADRYNTGYGYQTPSEVPQLYAPHRINAFRVRRRAYEERIARERASGTSEDPPVHDRDGGFGGVFGGRGLTGPTTALDIARAMLNSGLSFHTGPNMMPDDGTIMFTNEEDSEDETLGLRAPGPDVTKSLKAQLDELEENDTGSREQASDEETETENEIMYTDPGDEAQQAFGANAINGIASNNVGEAPPPPAPLANGDSKRVTAFGITISFNAPYVLFSVLAFPPCSFSF</sequence>
<proteinExistence type="inferred from homology"/>
<dbReference type="Gene3D" id="3.60.40.10">
    <property type="entry name" value="PPM-type phosphatase domain"/>
    <property type="match status" value="1"/>
</dbReference>
<evidence type="ECO:0000313" key="13">
    <source>
        <dbReference type="EMBL" id="PAV16934.1"/>
    </source>
</evidence>
<dbReference type="AlphaFoldDB" id="A0A286UBM7"/>
<dbReference type="InterPro" id="IPR015655">
    <property type="entry name" value="PP2C"/>
</dbReference>
<evidence type="ECO:0000256" key="8">
    <source>
        <dbReference type="ARBA" id="ARBA00023211"/>
    </source>
</evidence>
<feature type="region of interest" description="Disordered" evidence="11">
    <location>
        <begin position="344"/>
        <end position="368"/>
    </location>
</feature>
<evidence type="ECO:0000259" key="12">
    <source>
        <dbReference type="PROSITE" id="PS51746"/>
    </source>
</evidence>
<comment type="cofactor">
    <cofactor evidence="2">
        <name>Mg(2+)</name>
        <dbReference type="ChEBI" id="CHEBI:18420"/>
    </cofactor>
</comment>
<dbReference type="PROSITE" id="PS51746">
    <property type="entry name" value="PPM_2"/>
    <property type="match status" value="1"/>
</dbReference>
<dbReference type="Proteomes" id="UP000217199">
    <property type="component" value="Unassembled WGS sequence"/>
</dbReference>
<evidence type="ECO:0000313" key="14">
    <source>
        <dbReference type="Proteomes" id="UP000217199"/>
    </source>
</evidence>
<keyword evidence="8" id="KW-0464">Manganese</keyword>
<gene>
    <name evidence="13" type="ORF">PNOK_0699800</name>
</gene>
<protein>
    <recommendedName>
        <fullName evidence="4">protein-serine/threonine phosphatase</fullName>
        <ecNumber evidence="4">3.1.3.16</ecNumber>
    </recommendedName>
</protein>
<comment type="caution">
    <text evidence="13">The sequence shown here is derived from an EMBL/GenBank/DDBJ whole genome shotgun (WGS) entry which is preliminary data.</text>
</comment>
<dbReference type="Pfam" id="PF00481">
    <property type="entry name" value="PP2C"/>
    <property type="match status" value="1"/>
</dbReference>
<dbReference type="FunFam" id="3.60.40.10:FF:000016">
    <property type="entry name" value="Protein phosphatase 2C"/>
    <property type="match status" value="1"/>
</dbReference>
<evidence type="ECO:0000256" key="6">
    <source>
        <dbReference type="ARBA" id="ARBA00022801"/>
    </source>
</evidence>
<dbReference type="STRING" id="2282107.A0A286UBM7"/>
<evidence type="ECO:0000256" key="1">
    <source>
        <dbReference type="ARBA" id="ARBA00001936"/>
    </source>
</evidence>
<comment type="catalytic activity">
    <reaction evidence="9">
        <text>O-phospho-L-threonyl-[protein] + H2O = L-threonyl-[protein] + phosphate</text>
        <dbReference type="Rhea" id="RHEA:47004"/>
        <dbReference type="Rhea" id="RHEA-COMP:11060"/>
        <dbReference type="Rhea" id="RHEA-COMP:11605"/>
        <dbReference type="ChEBI" id="CHEBI:15377"/>
        <dbReference type="ChEBI" id="CHEBI:30013"/>
        <dbReference type="ChEBI" id="CHEBI:43474"/>
        <dbReference type="ChEBI" id="CHEBI:61977"/>
        <dbReference type="EC" id="3.1.3.16"/>
    </reaction>
    <physiologicalReaction direction="left-to-right" evidence="9">
        <dbReference type="Rhea" id="RHEA:47005"/>
    </physiologicalReaction>
</comment>
<dbReference type="InterPro" id="IPR036457">
    <property type="entry name" value="PPM-type-like_dom_sf"/>
</dbReference>
<evidence type="ECO:0000256" key="7">
    <source>
        <dbReference type="ARBA" id="ARBA00022912"/>
    </source>
</evidence>
<keyword evidence="6 10" id="KW-0378">Hydrolase</keyword>
<dbReference type="SUPFAM" id="SSF81606">
    <property type="entry name" value="PP2C-like"/>
    <property type="match status" value="1"/>
</dbReference>
<evidence type="ECO:0000256" key="10">
    <source>
        <dbReference type="RuleBase" id="RU003465"/>
    </source>
</evidence>
<dbReference type="InterPro" id="IPR000222">
    <property type="entry name" value="PP2C_BS"/>
</dbReference>
<dbReference type="SMART" id="SM00332">
    <property type="entry name" value="PP2Cc"/>
    <property type="match status" value="1"/>
</dbReference>
<feature type="region of interest" description="Disordered" evidence="11">
    <location>
        <begin position="437"/>
        <end position="458"/>
    </location>
</feature>
<dbReference type="GO" id="GO:0004722">
    <property type="term" value="F:protein serine/threonine phosphatase activity"/>
    <property type="evidence" value="ECO:0007669"/>
    <property type="project" value="UniProtKB-EC"/>
</dbReference>
<dbReference type="EC" id="3.1.3.16" evidence="4"/>
<dbReference type="PROSITE" id="PS01032">
    <property type="entry name" value="PPM_1"/>
    <property type="match status" value="1"/>
</dbReference>
<dbReference type="InParanoid" id="A0A286UBM7"/>
<dbReference type="PANTHER" id="PTHR13832">
    <property type="entry name" value="PROTEIN PHOSPHATASE 2C"/>
    <property type="match status" value="1"/>
</dbReference>
<dbReference type="GO" id="GO:0046872">
    <property type="term" value="F:metal ion binding"/>
    <property type="evidence" value="ECO:0007669"/>
    <property type="project" value="UniProtKB-KW"/>
</dbReference>
<keyword evidence="14" id="KW-1185">Reference proteome</keyword>
<comment type="similarity">
    <text evidence="3 10">Belongs to the PP2C family.</text>
</comment>
<evidence type="ECO:0000256" key="11">
    <source>
        <dbReference type="SAM" id="MobiDB-lite"/>
    </source>
</evidence>
<dbReference type="EMBL" id="NBII01000007">
    <property type="protein sequence ID" value="PAV16934.1"/>
    <property type="molecule type" value="Genomic_DNA"/>
</dbReference>
<accession>A0A286UBM7</accession>
<dbReference type="CDD" id="cd00143">
    <property type="entry name" value="PP2Cc"/>
    <property type="match status" value="1"/>
</dbReference>
<reference evidence="13 14" key="1">
    <citation type="journal article" date="2017" name="Mol. Ecol.">
        <title>Comparative and population genomic landscape of Phellinus noxius: A hypervariable fungus causing root rot in trees.</title>
        <authorList>
            <person name="Chung C.L."/>
            <person name="Lee T.J."/>
            <person name="Akiba M."/>
            <person name="Lee H.H."/>
            <person name="Kuo T.H."/>
            <person name="Liu D."/>
            <person name="Ke H.M."/>
            <person name="Yokoi T."/>
            <person name="Roa M.B."/>
            <person name="Lu M.J."/>
            <person name="Chang Y.Y."/>
            <person name="Ann P.J."/>
            <person name="Tsai J.N."/>
            <person name="Chen C.Y."/>
            <person name="Tzean S.S."/>
            <person name="Ota Y."/>
            <person name="Hattori T."/>
            <person name="Sahashi N."/>
            <person name="Liou R.F."/>
            <person name="Kikuchi T."/>
            <person name="Tsai I.J."/>
        </authorList>
    </citation>
    <scope>NUCLEOTIDE SEQUENCE [LARGE SCALE GENOMIC DNA]</scope>
    <source>
        <strain evidence="13 14">FFPRI411160</strain>
    </source>
</reference>
<keyword evidence="7 10" id="KW-0904">Protein phosphatase</keyword>
<evidence type="ECO:0000256" key="2">
    <source>
        <dbReference type="ARBA" id="ARBA00001946"/>
    </source>
</evidence>
<evidence type="ECO:0000256" key="4">
    <source>
        <dbReference type="ARBA" id="ARBA00013081"/>
    </source>
</evidence>
<feature type="domain" description="PPM-type phosphatase" evidence="12">
    <location>
        <begin position="23"/>
        <end position="290"/>
    </location>
</feature>